<dbReference type="STRING" id="35608.A0A2U1NTD9"/>
<keyword evidence="3" id="KW-1185">Reference proteome</keyword>
<dbReference type="EMBL" id="PKPP01002230">
    <property type="protein sequence ID" value="PWA76727.1"/>
    <property type="molecule type" value="Genomic_DNA"/>
</dbReference>
<evidence type="ECO:0000313" key="2">
    <source>
        <dbReference type="EMBL" id="PWA76727.1"/>
    </source>
</evidence>
<sequence>MGNFTSCFASGLKTARLVDLQGNVQHVKVPITAAEVMLLEEPGHLVSQVVESDLVSCFRLWALRADEELASGKLYLLIPVGRLNSFVSETELEMLRSCCKKVKKVKRRNNSKVLPQGQTDCEGPSDNLGPSLEEFTSQRMGSSPMWKPVLEPIYE</sequence>
<dbReference type="Pfam" id="PF14009">
    <property type="entry name" value="PADRE"/>
    <property type="match status" value="1"/>
</dbReference>
<feature type="region of interest" description="Disordered" evidence="1">
    <location>
        <begin position="113"/>
        <end position="143"/>
    </location>
</feature>
<accession>A0A2U1NTD9</accession>
<proteinExistence type="predicted"/>
<dbReference type="PANTHER" id="PTHR33052">
    <property type="entry name" value="DUF4228 DOMAIN PROTEIN-RELATED"/>
    <property type="match status" value="1"/>
</dbReference>
<evidence type="ECO:0000256" key="1">
    <source>
        <dbReference type="SAM" id="MobiDB-lite"/>
    </source>
</evidence>
<dbReference type="OrthoDB" id="777898at2759"/>
<dbReference type="Proteomes" id="UP000245207">
    <property type="component" value="Unassembled WGS sequence"/>
</dbReference>
<dbReference type="AlphaFoldDB" id="A0A2U1NTD9"/>
<evidence type="ECO:0000313" key="3">
    <source>
        <dbReference type="Proteomes" id="UP000245207"/>
    </source>
</evidence>
<reference evidence="2 3" key="1">
    <citation type="journal article" date="2018" name="Mol. Plant">
        <title>The genome of Artemisia annua provides insight into the evolution of Asteraceae family and artemisinin biosynthesis.</title>
        <authorList>
            <person name="Shen Q."/>
            <person name="Zhang L."/>
            <person name="Liao Z."/>
            <person name="Wang S."/>
            <person name="Yan T."/>
            <person name="Shi P."/>
            <person name="Liu M."/>
            <person name="Fu X."/>
            <person name="Pan Q."/>
            <person name="Wang Y."/>
            <person name="Lv Z."/>
            <person name="Lu X."/>
            <person name="Zhang F."/>
            <person name="Jiang W."/>
            <person name="Ma Y."/>
            <person name="Chen M."/>
            <person name="Hao X."/>
            <person name="Li L."/>
            <person name="Tang Y."/>
            <person name="Lv G."/>
            <person name="Zhou Y."/>
            <person name="Sun X."/>
            <person name="Brodelius P.E."/>
            <person name="Rose J.K.C."/>
            <person name="Tang K."/>
        </authorList>
    </citation>
    <scope>NUCLEOTIDE SEQUENCE [LARGE SCALE GENOMIC DNA]</scope>
    <source>
        <strain evidence="3">cv. Huhao1</strain>
        <tissue evidence="2">Leaf</tissue>
    </source>
</reference>
<protein>
    <submittedName>
        <fullName evidence="2">Uncharacterized protein</fullName>
    </submittedName>
</protein>
<comment type="caution">
    <text evidence="2">The sequence shown here is derived from an EMBL/GenBank/DDBJ whole genome shotgun (WGS) entry which is preliminary data.</text>
</comment>
<dbReference type="InterPro" id="IPR025322">
    <property type="entry name" value="PADRE_dom"/>
</dbReference>
<gene>
    <name evidence="2" type="ORF">CTI12_AA231920</name>
</gene>
<name>A0A2U1NTD9_ARTAN</name>
<organism evidence="2 3">
    <name type="scientific">Artemisia annua</name>
    <name type="common">Sweet wormwood</name>
    <dbReference type="NCBI Taxonomy" id="35608"/>
    <lineage>
        <taxon>Eukaryota</taxon>
        <taxon>Viridiplantae</taxon>
        <taxon>Streptophyta</taxon>
        <taxon>Embryophyta</taxon>
        <taxon>Tracheophyta</taxon>
        <taxon>Spermatophyta</taxon>
        <taxon>Magnoliopsida</taxon>
        <taxon>eudicotyledons</taxon>
        <taxon>Gunneridae</taxon>
        <taxon>Pentapetalae</taxon>
        <taxon>asterids</taxon>
        <taxon>campanulids</taxon>
        <taxon>Asterales</taxon>
        <taxon>Asteraceae</taxon>
        <taxon>Asteroideae</taxon>
        <taxon>Anthemideae</taxon>
        <taxon>Artemisiinae</taxon>
        <taxon>Artemisia</taxon>
    </lineage>
</organism>